<dbReference type="PRINTS" id="PR00368">
    <property type="entry name" value="FADPNR"/>
</dbReference>
<dbReference type="Gene3D" id="3.50.50.60">
    <property type="entry name" value="FAD/NAD(P)-binding domain"/>
    <property type="match status" value="1"/>
</dbReference>
<evidence type="ECO:0000259" key="4">
    <source>
        <dbReference type="Pfam" id="PF03486"/>
    </source>
</evidence>
<dbReference type="EMBL" id="JNCF01000038">
    <property type="protein sequence ID" value="KGP62849.1"/>
    <property type="molecule type" value="Genomic_DNA"/>
</dbReference>
<dbReference type="InterPro" id="IPR004792">
    <property type="entry name" value="BaiN-like"/>
</dbReference>
<organism evidence="6 7">
    <name type="scientific">Legionella norrlandica</name>
    <dbReference type="NCBI Taxonomy" id="1498499"/>
    <lineage>
        <taxon>Bacteria</taxon>
        <taxon>Pseudomonadati</taxon>
        <taxon>Pseudomonadota</taxon>
        <taxon>Gammaproteobacteria</taxon>
        <taxon>Legionellales</taxon>
        <taxon>Legionellaceae</taxon>
        <taxon>Legionella</taxon>
    </lineage>
</organism>
<dbReference type="SUPFAM" id="SSF51905">
    <property type="entry name" value="FAD/NAD(P)-binding domain"/>
    <property type="match status" value="1"/>
</dbReference>
<dbReference type="SUPFAM" id="SSF160996">
    <property type="entry name" value="HI0933 insert domain-like"/>
    <property type="match status" value="1"/>
</dbReference>
<dbReference type="Gene3D" id="1.10.8.260">
    <property type="entry name" value="HI0933 insert domain-like"/>
    <property type="match status" value="1"/>
</dbReference>
<dbReference type="InterPro" id="IPR036188">
    <property type="entry name" value="FAD/NAD-bd_sf"/>
</dbReference>
<dbReference type="InterPro" id="IPR023166">
    <property type="entry name" value="BaiN-like_dom_sf"/>
</dbReference>
<evidence type="ECO:0000313" key="7">
    <source>
        <dbReference type="Proteomes" id="UP000054422"/>
    </source>
</evidence>
<evidence type="ECO:0000256" key="3">
    <source>
        <dbReference type="ARBA" id="ARBA00022827"/>
    </source>
</evidence>
<dbReference type="Pfam" id="PF22780">
    <property type="entry name" value="HI0933_like_1st"/>
    <property type="match status" value="1"/>
</dbReference>
<dbReference type="Gene3D" id="2.40.30.10">
    <property type="entry name" value="Translation factors"/>
    <property type="match status" value="1"/>
</dbReference>
<dbReference type="Pfam" id="PF03486">
    <property type="entry name" value="HI0933_like"/>
    <property type="match status" value="1"/>
</dbReference>
<keyword evidence="2" id="KW-0285">Flavoprotein</keyword>
<dbReference type="PANTHER" id="PTHR42887:SF2">
    <property type="entry name" value="OS12G0638800 PROTEIN"/>
    <property type="match status" value="1"/>
</dbReference>
<dbReference type="RefSeq" id="WP_035890496.1">
    <property type="nucleotide sequence ID" value="NZ_JNCF01000038.1"/>
</dbReference>
<gene>
    <name evidence="6" type="ORF">EP47_14305</name>
</gene>
<dbReference type="InterPro" id="IPR057661">
    <property type="entry name" value="RsdA/BaiN/AoA(So)_Rossmann"/>
</dbReference>
<evidence type="ECO:0000313" key="6">
    <source>
        <dbReference type="EMBL" id="KGP62849.1"/>
    </source>
</evidence>
<dbReference type="OrthoDB" id="9773233at2"/>
<keyword evidence="3" id="KW-0274">FAD</keyword>
<accession>A0A0A2STW8</accession>
<evidence type="ECO:0000256" key="2">
    <source>
        <dbReference type="ARBA" id="ARBA00022630"/>
    </source>
</evidence>
<comment type="caution">
    <text evidence="6">The sequence shown here is derived from an EMBL/GenBank/DDBJ whole genome shotgun (WGS) entry which is preliminary data.</text>
</comment>
<sequence length="393" mass="44073">MQEIDVIIIGAGAAGLMCAIEASKRKRKVLVLDHANKAGKKILMSGGGRCNFTNYYIEPDKYFSHNPHFFKSALSRYTQWDFIELVNKHKIPFHEKTLGQLFCDNKSKDIVDMLLKECDQNGASILLNTVIETVQRTHDHSFKINTTKGKFRCHSVVIASGGLSIPTMGASPFAYKIAEQFGINLWPTRAGLVPFTLDVIEKERLSILSGIGVDSLVYNERKQFREHLLFTHRGLSGPAILQLSSYWYPGENICINLLPEQNLLDLLKTARVETPHKQLNSILSIYLPKRVIEVFIPSKLGEKKLADSSNKDLEIIAHLFHNWVVKPNGTEGYRTAEVTIGGVDCNEISSKTMEANKIQNLYFIGEALDVTGWLGGYNFQWAWSSGWAAGQVV</sequence>
<evidence type="ECO:0000256" key="1">
    <source>
        <dbReference type="ARBA" id="ARBA00001974"/>
    </source>
</evidence>
<keyword evidence="7" id="KW-1185">Reference proteome</keyword>
<dbReference type="NCBIfam" id="TIGR00275">
    <property type="entry name" value="aminoacetone oxidase family FAD-binding enzyme"/>
    <property type="match status" value="1"/>
</dbReference>
<name>A0A0A2STW8_9GAMM</name>
<dbReference type="Proteomes" id="UP000054422">
    <property type="component" value="Unassembled WGS sequence"/>
</dbReference>
<feature type="domain" description="RsdA/BaiN/AoA(So)-like insert" evidence="5">
    <location>
        <begin position="189"/>
        <end position="338"/>
    </location>
</feature>
<feature type="domain" description="RsdA/BaiN/AoA(So)-like Rossmann fold-like" evidence="4">
    <location>
        <begin position="5"/>
        <end position="391"/>
    </location>
</feature>
<comment type="cofactor">
    <cofactor evidence="1">
        <name>FAD</name>
        <dbReference type="ChEBI" id="CHEBI:57692"/>
    </cofactor>
</comment>
<dbReference type="AlphaFoldDB" id="A0A0A2STW8"/>
<protein>
    <submittedName>
        <fullName evidence="6">Membrane protein</fullName>
    </submittedName>
</protein>
<dbReference type="PANTHER" id="PTHR42887">
    <property type="entry name" value="OS12G0638800 PROTEIN"/>
    <property type="match status" value="1"/>
</dbReference>
<evidence type="ECO:0000259" key="5">
    <source>
        <dbReference type="Pfam" id="PF22780"/>
    </source>
</evidence>
<dbReference type="InterPro" id="IPR055178">
    <property type="entry name" value="RsdA/BaiN/AoA(So)-like_dom"/>
</dbReference>
<proteinExistence type="predicted"/>
<dbReference type="PRINTS" id="PR00411">
    <property type="entry name" value="PNDRDTASEI"/>
</dbReference>
<reference evidence="6 7" key="1">
    <citation type="submission" date="2014-05" db="EMBL/GenBank/DDBJ databases">
        <authorList>
            <person name="Rizzardi K."/>
            <person name="Winiecka-Krusnell J."/>
            <person name="Ramliden M."/>
            <person name="Alm E."/>
            <person name="Andersson S."/>
            <person name="Byfors S."/>
        </authorList>
    </citation>
    <scope>NUCLEOTIDE SEQUENCE [LARGE SCALE GENOMIC DNA]</scope>
    <source>
        <strain evidence="6 7">LEGN</strain>
    </source>
</reference>